<proteinExistence type="predicted"/>
<evidence type="ECO:0000256" key="1">
    <source>
        <dbReference type="SAM" id="Phobius"/>
    </source>
</evidence>
<dbReference type="EMBL" id="JBHTLN010000001">
    <property type="protein sequence ID" value="MFD1121295.1"/>
    <property type="molecule type" value="Genomic_DNA"/>
</dbReference>
<feature type="transmembrane region" description="Helical" evidence="1">
    <location>
        <begin position="55"/>
        <end position="79"/>
    </location>
</feature>
<name>A0ABW3P983_9PROT</name>
<dbReference type="Pfam" id="PF11086">
    <property type="entry name" value="DUF2878"/>
    <property type="match status" value="1"/>
</dbReference>
<feature type="transmembrane region" description="Helical" evidence="1">
    <location>
        <begin position="85"/>
        <end position="104"/>
    </location>
</feature>
<dbReference type="InterPro" id="IPR021306">
    <property type="entry name" value="DUF2878"/>
</dbReference>
<sequence length="178" mass="19910">MVSNKLIILNLISFQLLWWTCVLSAKPGLGLTAFLLVLLFTAVHLQWVESWQQALPLLIAATLGCILDQIGYLNGWVIFEYHSVSVNYIPFWMIALWLAFASTLNVSMRWLQSKPVLAAVLGGIFGPLAYLGAAQLGVIHLPSPTFSLVWVALEWAIAMPLLLWVRDTFNKTADIRQT</sequence>
<organism evidence="2 3">
    <name type="scientific">Methylophilus flavus</name>
    <dbReference type="NCBI Taxonomy" id="640084"/>
    <lineage>
        <taxon>Bacteria</taxon>
        <taxon>Pseudomonadati</taxon>
        <taxon>Pseudomonadota</taxon>
        <taxon>Betaproteobacteria</taxon>
        <taxon>Nitrosomonadales</taxon>
        <taxon>Methylophilaceae</taxon>
        <taxon>Methylophilus</taxon>
    </lineage>
</organism>
<protein>
    <submittedName>
        <fullName evidence="2">DUF2878 domain-containing protein</fullName>
    </submittedName>
</protein>
<keyword evidence="3" id="KW-1185">Reference proteome</keyword>
<keyword evidence="1" id="KW-1133">Transmembrane helix</keyword>
<reference evidence="3" key="1">
    <citation type="journal article" date="2019" name="Int. J. Syst. Evol. Microbiol.">
        <title>The Global Catalogue of Microorganisms (GCM) 10K type strain sequencing project: providing services to taxonomists for standard genome sequencing and annotation.</title>
        <authorList>
            <consortium name="The Broad Institute Genomics Platform"/>
            <consortium name="The Broad Institute Genome Sequencing Center for Infectious Disease"/>
            <person name="Wu L."/>
            <person name="Ma J."/>
        </authorList>
    </citation>
    <scope>NUCLEOTIDE SEQUENCE [LARGE SCALE GENOMIC DNA]</scope>
    <source>
        <strain evidence="3">CCUG 58411</strain>
    </source>
</reference>
<dbReference type="Proteomes" id="UP001597206">
    <property type="component" value="Unassembled WGS sequence"/>
</dbReference>
<feature type="transmembrane region" description="Helical" evidence="1">
    <location>
        <begin position="116"/>
        <end position="139"/>
    </location>
</feature>
<keyword evidence="1" id="KW-0472">Membrane</keyword>
<dbReference type="RefSeq" id="WP_379029875.1">
    <property type="nucleotide sequence ID" value="NZ_JBHTLN010000001.1"/>
</dbReference>
<feature type="transmembrane region" description="Helical" evidence="1">
    <location>
        <begin position="145"/>
        <end position="165"/>
    </location>
</feature>
<accession>A0ABW3P983</accession>
<evidence type="ECO:0000313" key="2">
    <source>
        <dbReference type="EMBL" id="MFD1121295.1"/>
    </source>
</evidence>
<gene>
    <name evidence="2" type="ORF">ACFQ2T_02180</name>
</gene>
<keyword evidence="1" id="KW-0812">Transmembrane</keyword>
<comment type="caution">
    <text evidence="2">The sequence shown here is derived from an EMBL/GenBank/DDBJ whole genome shotgun (WGS) entry which is preliminary data.</text>
</comment>
<evidence type="ECO:0000313" key="3">
    <source>
        <dbReference type="Proteomes" id="UP001597206"/>
    </source>
</evidence>